<organism evidence="2 3">
    <name type="scientific">Trapa incisa</name>
    <dbReference type="NCBI Taxonomy" id="236973"/>
    <lineage>
        <taxon>Eukaryota</taxon>
        <taxon>Viridiplantae</taxon>
        <taxon>Streptophyta</taxon>
        <taxon>Embryophyta</taxon>
        <taxon>Tracheophyta</taxon>
        <taxon>Spermatophyta</taxon>
        <taxon>Magnoliopsida</taxon>
        <taxon>eudicotyledons</taxon>
        <taxon>Gunneridae</taxon>
        <taxon>Pentapetalae</taxon>
        <taxon>rosids</taxon>
        <taxon>malvids</taxon>
        <taxon>Myrtales</taxon>
        <taxon>Lythraceae</taxon>
        <taxon>Trapa</taxon>
    </lineage>
</organism>
<dbReference type="AlphaFoldDB" id="A0AAN7GFQ1"/>
<proteinExistence type="predicted"/>
<sequence length="90" mass="9775">MARVSLGPSSASFSKPDNGEIPSSRPTNAKRRKSGPANPDTKVARLPQFGFLYWDTTLTHSASSILLLNAIRASRGQNWSSRVQPHPGED</sequence>
<protein>
    <submittedName>
        <fullName evidence="2">Uncharacterized protein</fullName>
    </submittedName>
</protein>
<comment type="caution">
    <text evidence="2">The sequence shown here is derived from an EMBL/GenBank/DDBJ whole genome shotgun (WGS) entry which is preliminary data.</text>
</comment>
<feature type="region of interest" description="Disordered" evidence="1">
    <location>
        <begin position="1"/>
        <end position="42"/>
    </location>
</feature>
<reference evidence="2 3" key="1">
    <citation type="journal article" date="2023" name="Hortic Res">
        <title>Pangenome of water caltrop reveals structural variations and asymmetric subgenome divergence after allopolyploidization.</title>
        <authorList>
            <person name="Zhang X."/>
            <person name="Chen Y."/>
            <person name="Wang L."/>
            <person name="Yuan Y."/>
            <person name="Fang M."/>
            <person name="Shi L."/>
            <person name="Lu R."/>
            <person name="Comes H.P."/>
            <person name="Ma Y."/>
            <person name="Chen Y."/>
            <person name="Huang G."/>
            <person name="Zhou Y."/>
            <person name="Zheng Z."/>
            <person name="Qiu Y."/>
        </authorList>
    </citation>
    <scope>NUCLEOTIDE SEQUENCE [LARGE SCALE GENOMIC DNA]</scope>
    <source>
        <tissue evidence="2">Roots</tissue>
    </source>
</reference>
<evidence type="ECO:0000313" key="2">
    <source>
        <dbReference type="EMBL" id="KAK4742711.1"/>
    </source>
</evidence>
<dbReference type="EMBL" id="JAXIOK010000023">
    <property type="protein sequence ID" value="KAK4742711.1"/>
    <property type="molecule type" value="Genomic_DNA"/>
</dbReference>
<evidence type="ECO:0000256" key="1">
    <source>
        <dbReference type="SAM" id="MobiDB-lite"/>
    </source>
</evidence>
<gene>
    <name evidence="2" type="ORF">SAY87_000712</name>
</gene>
<dbReference type="Proteomes" id="UP001345219">
    <property type="component" value="Chromosome 1"/>
</dbReference>
<name>A0AAN7GFQ1_9MYRT</name>
<keyword evidence="3" id="KW-1185">Reference proteome</keyword>
<accession>A0AAN7GFQ1</accession>
<evidence type="ECO:0000313" key="3">
    <source>
        <dbReference type="Proteomes" id="UP001345219"/>
    </source>
</evidence>